<name>A0AA37W968_9GAMM</name>
<evidence type="ECO:0000313" key="2">
    <source>
        <dbReference type="EMBL" id="GLQ33103.1"/>
    </source>
</evidence>
<proteinExistence type="predicted"/>
<evidence type="ECO:0000313" key="3">
    <source>
        <dbReference type="Proteomes" id="UP001161389"/>
    </source>
</evidence>
<gene>
    <name evidence="2" type="ORF">GCM10007876_35820</name>
</gene>
<reference evidence="2" key="2">
    <citation type="submission" date="2023-01" db="EMBL/GenBank/DDBJ databases">
        <title>Draft genome sequence of Litoribrevibacter albus strain NBRC 110071.</title>
        <authorList>
            <person name="Sun Q."/>
            <person name="Mori K."/>
        </authorList>
    </citation>
    <scope>NUCLEOTIDE SEQUENCE</scope>
    <source>
        <strain evidence="2">NBRC 110071</strain>
    </source>
</reference>
<dbReference type="AlphaFoldDB" id="A0AA37W968"/>
<dbReference type="RefSeq" id="WP_284383348.1">
    <property type="nucleotide sequence ID" value="NZ_BSNM01000016.1"/>
</dbReference>
<dbReference type="EMBL" id="BSNM01000016">
    <property type="protein sequence ID" value="GLQ33103.1"/>
    <property type="molecule type" value="Genomic_DNA"/>
</dbReference>
<accession>A0AA37W968</accession>
<reference evidence="2" key="1">
    <citation type="journal article" date="2014" name="Int. J. Syst. Evol. Microbiol.">
        <title>Complete genome sequence of Corynebacterium casei LMG S-19264T (=DSM 44701T), isolated from a smear-ripened cheese.</title>
        <authorList>
            <consortium name="US DOE Joint Genome Institute (JGI-PGF)"/>
            <person name="Walter F."/>
            <person name="Albersmeier A."/>
            <person name="Kalinowski J."/>
            <person name="Ruckert C."/>
        </authorList>
    </citation>
    <scope>NUCLEOTIDE SEQUENCE</scope>
    <source>
        <strain evidence="2">NBRC 110071</strain>
    </source>
</reference>
<keyword evidence="1" id="KW-1133">Transmembrane helix</keyword>
<sequence length="53" mass="5941">MSSIYDFQETAVYDDEPMEKADNSILTYLAPIAVLAVLNLIPTAAGLFHYFTR</sequence>
<keyword evidence="3" id="KW-1185">Reference proteome</keyword>
<comment type="caution">
    <text evidence="2">The sequence shown here is derived from an EMBL/GenBank/DDBJ whole genome shotgun (WGS) entry which is preliminary data.</text>
</comment>
<keyword evidence="1" id="KW-0812">Transmembrane</keyword>
<protein>
    <submittedName>
        <fullName evidence="2">Uncharacterized protein</fullName>
    </submittedName>
</protein>
<feature type="transmembrane region" description="Helical" evidence="1">
    <location>
        <begin position="25"/>
        <end position="51"/>
    </location>
</feature>
<organism evidence="2 3">
    <name type="scientific">Litoribrevibacter albus</name>
    <dbReference type="NCBI Taxonomy" id="1473156"/>
    <lineage>
        <taxon>Bacteria</taxon>
        <taxon>Pseudomonadati</taxon>
        <taxon>Pseudomonadota</taxon>
        <taxon>Gammaproteobacteria</taxon>
        <taxon>Oceanospirillales</taxon>
        <taxon>Oceanospirillaceae</taxon>
        <taxon>Litoribrevibacter</taxon>
    </lineage>
</organism>
<evidence type="ECO:0000256" key="1">
    <source>
        <dbReference type="SAM" id="Phobius"/>
    </source>
</evidence>
<keyword evidence="1" id="KW-0472">Membrane</keyword>
<dbReference type="Proteomes" id="UP001161389">
    <property type="component" value="Unassembled WGS sequence"/>
</dbReference>